<keyword evidence="9" id="KW-1185">Reference proteome</keyword>
<feature type="transmembrane region" description="Helical" evidence="7">
    <location>
        <begin position="283"/>
        <end position="308"/>
    </location>
</feature>
<evidence type="ECO:0000256" key="4">
    <source>
        <dbReference type="ARBA" id="ARBA00022692"/>
    </source>
</evidence>
<feature type="transmembrane region" description="Helical" evidence="7">
    <location>
        <begin position="107"/>
        <end position="128"/>
    </location>
</feature>
<name>A0ABR8MGY3_9ACTN</name>
<evidence type="ECO:0000256" key="7">
    <source>
        <dbReference type="SAM" id="Phobius"/>
    </source>
</evidence>
<proteinExistence type="inferred from homology"/>
<comment type="similarity">
    <text evidence="2">Belongs to the polysaccharide synthase family.</text>
</comment>
<dbReference type="RefSeq" id="WP_191199552.1">
    <property type="nucleotide sequence ID" value="NZ_BAAAPA010000005.1"/>
</dbReference>
<feature type="transmembrane region" description="Helical" evidence="7">
    <location>
        <begin position="196"/>
        <end position="218"/>
    </location>
</feature>
<feature type="transmembrane region" description="Helical" evidence="7">
    <location>
        <begin position="137"/>
        <end position="158"/>
    </location>
</feature>
<accession>A0ABR8MGY3</accession>
<evidence type="ECO:0000256" key="3">
    <source>
        <dbReference type="ARBA" id="ARBA00022475"/>
    </source>
</evidence>
<feature type="transmembrane region" description="Helical" evidence="7">
    <location>
        <begin position="37"/>
        <end position="61"/>
    </location>
</feature>
<comment type="caution">
    <text evidence="8">The sequence shown here is derived from an EMBL/GenBank/DDBJ whole genome shotgun (WGS) entry which is preliminary data.</text>
</comment>
<dbReference type="EMBL" id="JACXYY010000004">
    <property type="protein sequence ID" value="MBD3915233.1"/>
    <property type="molecule type" value="Genomic_DNA"/>
</dbReference>
<keyword evidence="3" id="KW-1003">Cell membrane</keyword>
<organism evidence="8 9">
    <name type="scientific">Nocardioides hwasunensis</name>
    <dbReference type="NCBI Taxonomy" id="397258"/>
    <lineage>
        <taxon>Bacteria</taxon>
        <taxon>Bacillati</taxon>
        <taxon>Actinomycetota</taxon>
        <taxon>Actinomycetes</taxon>
        <taxon>Propionibacteriales</taxon>
        <taxon>Nocardioidaceae</taxon>
        <taxon>Nocardioides</taxon>
    </lineage>
</organism>
<comment type="subcellular location">
    <subcellularLocation>
        <location evidence="1">Cell membrane</location>
        <topology evidence="1">Multi-pass membrane protein</topology>
    </subcellularLocation>
</comment>
<evidence type="ECO:0000256" key="1">
    <source>
        <dbReference type="ARBA" id="ARBA00004651"/>
    </source>
</evidence>
<dbReference type="Proteomes" id="UP000649289">
    <property type="component" value="Unassembled WGS sequence"/>
</dbReference>
<dbReference type="PANTHER" id="PTHR30250:SF10">
    <property type="entry name" value="LIPOPOLYSACCHARIDE BIOSYNTHESIS PROTEIN WZXC"/>
    <property type="match status" value="1"/>
</dbReference>
<evidence type="ECO:0000313" key="8">
    <source>
        <dbReference type="EMBL" id="MBD3915233.1"/>
    </source>
</evidence>
<reference evidence="8 9" key="1">
    <citation type="submission" date="2020-09" db="EMBL/GenBank/DDBJ databases">
        <title>novel species in genus Nocardioides.</title>
        <authorList>
            <person name="Zhang G."/>
        </authorList>
    </citation>
    <scope>NUCLEOTIDE SEQUENCE [LARGE SCALE GENOMIC DNA]</scope>
    <source>
        <strain evidence="8 9">19197</strain>
    </source>
</reference>
<gene>
    <name evidence="8" type="ORF">IEZ25_11465</name>
</gene>
<evidence type="ECO:0000256" key="5">
    <source>
        <dbReference type="ARBA" id="ARBA00022989"/>
    </source>
</evidence>
<feature type="transmembrane region" description="Helical" evidence="7">
    <location>
        <begin position="12"/>
        <end position="31"/>
    </location>
</feature>
<feature type="transmembrane region" description="Helical" evidence="7">
    <location>
        <begin position="314"/>
        <end position="339"/>
    </location>
</feature>
<sequence length="480" mass="50296">MSRGLGWSLGSSVVLRVGNLLLSIVIARLVAPEAYGVFAVALTVWTVVSALSEFGLGSDVVRSRDPERRAPTVATLGAGLGLLAAAVMALAAPFVAEAFRSPGSTRVLVVMALAPALFGLTIVPAAFLQRAYRQRTLFVVNGAALLASAVTIVWLTLLDVGPVALAWGQVASQATLVLGLHVAARRPPRFGFDRATAWDSLAFSSPLAVANLVSWLLITLDNVIVSRELSPIVLGFYVLAFNVSSWPMSAVGQAVRVVALPAFSDTDSAAQRNDGLVRSIGPVVLAAAFMGLGLATLASPVVAVLYGARWAPASAALVGLAVFGATRVVLDLLATFLVAAGRTRDVLVVQLVWLAAMVPVMVLSVREWGLAGAGWAHVVVVVVVVLPAYAFFLGRSGVDTVRLVGASIVPLAAVVPAAAACWWIVSATALSPWLTVLLGGTCATALYLGPLIPWFRNRLDELRNPRPAATHRRGRHHERS</sequence>
<keyword evidence="4 7" id="KW-0812">Transmembrane</keyword>
<evidence type="ECO:0000256" key="2">
    <source>
        <dbReference type="ARBA" id="ARBA00007430"/>
    </source>
</evidence>
<feature type="transmembrane region" description="Helical" evidence="7">
    <location>
        <begin position="404"/>
        <end position="425"/>
    </location>
</feature>
<dbReference type="Pfam" id="PF13440">
    <property type="entry name" value="Polysacc_synt_3"/>
    <property type="match status" value="1"/>
</dbReference>
<feature type="transmembrane region" description="Helical" evidence="7">
    <location>
        <begin position="371"/>
        <end position="392"/>
    </location>
</feature>
<evidence type="ECO:0000313" key="9">
    <source>
        <dbReference type="Proteomes" id="UP000649289"/>
    </source>
</evidence>
<protein>
    <submittedName>
        <fullName evidence="8">Oligosaccharide flippase family protein</fullName>
    </submittedName>
</protein>
<feature type="transmembrane region" description="Helical" evidence="7">
    <location>
        <begin position="164"/>
        <end position="184"/>
    </location>
</feature>
<keyword evidence="5 7" id="KW-1133">Transmembrane helix</keyword>
<dbReference type="InterPro" id="IPR050833">
    <property type="entry name" value="Poly_Biosynth_Transport"/>
</dbReference>
<dbReference type="PANTHER" id="PTHR30250">
    <property type="entry name" value="PST FAMILY PREDICTED COLANIC ACID TRANSPORTER"/>
    <property type="match status" value="1"/>
</dbReference>
<keyword evidence="6 7" id="KW-0472">Membrane</keyword>
<evidence type="ECO:0000256" key="6">
    <source>
        <dbReference type="ARBA" id="ARBA00023136"/>
    </source>
</evidence>
<feature type="transmembrane region" description="Helical" evidence="7">
    <location>
        <begin position="346"/>
        <end position="365"/>
    </location>
</feature>
<feature type="transmembrane region" description="Helical" evidence="7">
    <location>
        <begin position="431"/>
        <end position="455"/>
    </location>
</feature>
<feature type="transmembrane region" description="Helical" evidence="7">
    <location>
        <begin position="73"/>
        <end position="95"/>
    </location>
</feature>